<evidence type="ECO:0000256" key="2">
    <source>
        <dbReference type="ARBA" id="ARBA00008929"/>
    </source>
</evidence>
<keyword evidence="3" id="KW-1003">Cell membrane</keyword>
<dbReference type="Proteomes" id="UP001244552">
    <property type="component" value="Unassembled WGS sequence"/>
</dbReference>
<evidence type="ECO:0000256" key="5">
    <source>
        <dbReference type="ARBA" id="ARBA00022989"/>
    </source>
</evidence>
<feature type="transmembrane region" description="Helical" evidence="7">
    <location>
        <begin position="87"/>
        <end position="107"/>
    </location>
</feature>
<keyword evidence="6 7" id="KW-0472">Membrane</keyword>
<feature type="transmembrane region" description="Helical" evidence="7">
    <location>
        <begin position="375"/>
        <end position="398"/>
    </location>
</feature>
<sequence>MPPTPDAVAGPDSAHPVIEPGVTAMSVTAHVSDLVLERRTPLWWWVGFGLSLALLGVFAVALGWLFIRGVGIWGIDWPISWGFAIGNYVWWVGMASGGTLISALFFLTRSDWRSATSRIAESMTVFCVACAGIMPVIHLGRWWYFYWLFPYPNTMSLWPQFRSPLHWDFVAILAYVMGSVLFWYVGLIPDLATLRDRARRRWQRLLYGVMAMGWQGSSGHWRQFKMLYLILAALMAPLVCSIHSIVGLDFAGGLTPGWHETQFPPYFVFGAALSGFAVVLMLVMPLRRALDLHGVITPRHVDVLARLMLTASLLLSYCYLMEVFMPFYRGERADIIQVMAQLGGYYAPWYWAKIVLNGVIPQLLWFRRVRRNQPLLFLVALGVVVGMWIERFVIVVGSLHRNHSESSWFIFVPTVWDWATLAGSVGLFLTGFFLLLRFIPMVSMFELRELIHKKTAGDGR</sequence>
<evidence type="ECO:0000256" key="1">
    <source>
        <dbReference type="ARBA" id="ARBA00004651"/>
    </source>
</evidence>
<dbReference type="Pfam" id="PF03916">
    <property type="entry name" value="NrfD"/>
    <property type="match status" value="1"/>
</dbReference>
<feature type="transmembrane region" description="Helical" evidence="7">
    <location>
        <begin position="418"/>
        <end position="439"/>
    </location>
</feature>
<evidence type="ECO:0000256" key="4">
    <source>
        <dbReference type="ARBA" id="ARBA00022692"/>
    </source>
</evidence>
<protein>
    <submittedName>
        <fullName evidence="8">Molybdopterin-containing oxidoreductase family membrane subunit</fullName>
    </submittedName>
</protein>
<dbReference type="PANTHER" id="PTHR43044">
    <property type="match status" value="1"/>
</dbReference>
<evidence type="ECO:0000313" key="9">
    <source>
        <dbReference type="Proteomes" id="UP001244552"/>
    </source>
</evidence>
<gene>
    <name evidence="8" type="ORF">QO018_004909</name>
</gene>
<evidence type="ECO:0000256" key="7">
    <source>
        <dbReference type="SAM" id="Phobius"/>
    </source>
</evidence>
<dbReference type="RefSeq" id="WP_209988345.1">
    <property type="nucleotide sequence ID" value="NZ_JAGINO010000024.1"/>
</dbReference>
<feature type="transmembrane region" description="Helical" evidence="7">
    <location>
        <begin position="226"/>
        <end position="246"/>
    </location>
</feature>
<keyword evidence="5 7" id="KW-1133">Transmembrane helix</keyword>
<evidence type="ECO:0000313" key="8">
    <source>
        <dbReference type="EMBL" id="MDQ0536018.1"/>
    </source>
</evidence>
<comment type="similarity">
    <text evidence="2">Belongs to the NrfD family.</text>
</comment>
<evidence type="ECO:0000256" key="6">
    <source>
        <dbReference type="ARBA" id="ARBA00023136"/>
    </source>
</evidence>
<feature type="transmembrane region" description="Helical" evidence="7">
    <location>
        <begin position="42"/>
        <end position="67"/>
    </location>
</feature>
<dbReference type="InterPro" id="IPR005614">
    <property type="entry name" value="NrfD-like"/>
</dbReference>
<comment type="subcellular location">
    <subcellularLocation>
        <location evidence="1">Cell membrane</location>
        <topology evidence="1">Multi-pass membrane protein</topology>
    </subcellularLocation>
</comment>
<organism evidence="8 9">
    <name type="scientific">Azospirillum picis</name>
    <dbReference type="NCBI Taxonomy" id="488438"/>
    <lineage>
        <taxon>Bacteria</taxon>
        <taxon>Pseudomonadati</taxon>
        <taxon>Pseudomonadota</taxon>
        <taxon>Alphaproteobacteria</taxon>
        <taxon>Rhodospirillales</taxon>
        <taxon>Azospirillaceae</taxon>
        <taxon>Azospirillum</taxon>
    </lineage>
</organism>
<keyword evidence="9" id="KW-1185">Reference proteome</keyword>
<feature type="transmembrane region" description="Helical" evidence="7">
    <location>
        <begin position="266"/>
        <end position="286"/>
    </location>
</feature>
<evidence type="ECO:0000256" key="3">
    <source>
        <dbReference type="ARBA" id="ARBA00022475"/>
    </source>
</evidence>
<keyword evidence="4 7" id="KW-0812">Transmembrane</keyword>
<dbReference type="PANTHER" id="PTHR43044:SF2">
    <property type="entry name" value="POLYSULPHIDE REDUCTASE NRFD"/>
    <property type="match status" value="1"/>
</dbReference>
<dbReference type="EMBL" id="JAUSVU010000022">
    <property type="protein sequence ID" value="MDQ0536018.1"/>
    <property type="molecule type" value="Genomic_DNA"/>
</dbReference>
<feature type="transmembrane region" description="Helical" evidence="7">
    <location>
        <begin position="169"/>
        <end position="194"/>
    </location>
</feature>
<accession>A0ABU0MRA6</accession>
<proteinExistence type="inferred from homology"/>
<feature type="transmembrane region" description="Helical" evidence="7">
    <location>
        <begin position="119"/>
        <end position="149"/>
    </location>
</feature>
<feature type="transmembrane region" description="Helical" evidence="7">
    <location>
        <begin position="307"/>
        <end position="328"/>
    </location>
</feature>
<reference evidence="8 9" key="1">
    <citation type="submission" date="2023-07" db="EMBL/GenBank/DDBJ databases">
        <title>Genomic Encyclopedia of Type Strains, Phase IV (KMG-IV): sequencing the most valuable type-strain genomes for metagenomic binning, comparative biology and taxonomic classification.</title>
        <authorList>
            <person name="Goeker M."/>
        </authorList>
    </citation>
    <scope>NUCLEOTIDE SEQUENCE [LARGE SCALE GENOMIC DNA]</scope>
    <source>
        <strain evidence="8 9">DSM 19922</strain>
    </source>
</reference>
<name>A0ABU0MRA6_9PROT</name>
<comment type="caution">
    <text evidence="8">The sequence shown here is derived from an EMBL/GenBank/DDBJ whole genome shotgun (WGS) entry which is preliminary data.</text>
</comment>
<feature type="transmembrane region" description="Helical" evidence="7">
    <location>
        <begin position="348"/>
        <end position="366"/>
    </location>
</feature>